<dbReference type="Proteomes" id="UP000327044">
    <property type="component" value="Unassembled WGS sequence"/>
</dbReference>
<feature type="domain" description="PDZ" evidence="2">
    <location>
        <begin position="48"/>
        <end position="125"/>
    </location>
</feature>
<dbReference type="PANTHER" id="PTHR47644">
    <property type="entry name" value="AGAP008221-PA"/>
    <property type="match status" value="1"/>
</dbReference>
<dbReference type="AlphaFoldDB" id="A0A5N4A7L4"/>
<feature type="domain" description="PH" evidence="1">
    <location>
        <begin position="141"/>
        <end position="243"/>
    </location>
</feature>
<evidence type="ECO:0000313" key="3">
    <source>
        <dbReference type="EMBL" id="KAB0793321.1"/>
    </source>
</evidence>
<organism evidence="3 4">
    <name type="scientific">Photinus pyralis</name>
    <name type="common">Common eastern firefly</name>
    <name type="synonym">Lampyris pyralis</name>
    <dbReference type="NCBI Taxonomy" id="7054"/>
    <lineage>
        <taxon>Eukaryota</taxon>
        <taxon>Metazoa</taxon>
        <taxon>Ecdysozoa</taxon>
        <taxon>Arthropoda</taxon>
        <taxon>Hexapoda</taxon>
        <taxon>Insecta</taxon>
        <taxon>Pterygota</taxon>
        <taxon>Neoptera</taxon>
        <taxon>Endopterygota</taxon>
        <taxon>Coleoptera</taxon>
        <taxon>Polyphaga</taxon>
        <taxon>Elateriformia</taxon>
        <taxon>Elateroidea</taxon>
        <taxon>Lampyridae</taxon>
        <taxon>Lampyrinae</taxon>
        <taxon>Photinus</taxon>
    </lineage>
</organism>
<reference evidence="3 4" key="1">
    <citation type="journal article" date="2018" name="Elife">
        <title>Firefly genomes illuminate parallel origins of bioluminescence in beetles.</title>
        <authorList>
            <person name="Fallon T.R."/>
            <person name="Lower S.E."/>
            <person name="Chang C.H."/>
            <person name="Bessho-Uehara M."/>
            <person name="Martin G.J."/>
            <person name="Bewick A.J."/>
            <person name="Behringer M."/>
            <person name="Debat H.J."/>
            <person name="Wong I."/>
            <person name="Day J.C."/>
            <person name="Suvorov A."/>
            <person name="Silva C.J."/>
            <person name="Stanger-Hall K.F."/>
            <person name="Hall D.W."/>
            <person name="Schmitz R.J."/>
            <person name="Nelson D.R."/>
            <person name="Lewis S.M."/>
            <person name="Shigenobu S."/>
            <person name="Bybee S.M."/>
            <person name="Larracuente A.M."/>
            <person name="Oba Y."/>
            <person name="Weng J.K."/>
        </authorList>
    </citation>
    <scope>NUCLEOTIDE SEQUENCE [LARGE SCALE GENOMIC DNA]</scope>
    <source>
        <strain evidence="3">1611_PpyrPB1</strain>
        <tissue evidence="3">Whole body</tissue>
    </source>
</reference>
<dbReference type="InParanoid" id="A0A5N4A7L4"/>
<dbReference type="SMART" id="SM00228">
    <property type="entry name" value="PDZ"/>
    <property type="match status" value="1"/>
</dbReference>
<protein>
    <recommendedName>
        <fullName evidence="5">PDZ domain-containing protein</fullName>
    </recommendedName>
</protein>
<name>A0A5N4A7L4_PHOPY</name>
<sequence length="371" mass="42324">MLDHTSIEINGSLRRNLEELLKLMLVIWCKENQALKLVAGKPNDADKSIIIQRRGGQFGFRMHGSRPVLISAIEPETPAESSGLEVGDAIVAINSINVLDKSHSEAIEIVRSAGDTVTLEVLSTCTVLNPDKIEENDDEEDSLYCGYIWKLAGYASGLPSDKWLRRWFTIKTDNCLYYYKTDSDDHPVGAVMLMNYEVAKDCENHDQTFRFDLRKDDAPTLHLAADTQQGADRWIEALVQTVDRCQLQDRRVEQVKWNQLLEPGAIISPDCFGYLMRLGHTSSNRRYCILKDGCLYFYYDIHSQNAFGVVCLYGYTVHESTDQSINFAFEVLPGDLGQKPLYFYTETEQDQKRWITAIEYSIKQSQCLQMK</sequence>
<dbReference type="Pfam" id="PF00169">
    <property type="entry name" value="PH"/>
    <property type="match status" value="2"/>
</dbReference>
<feature type="domain" description="PH" evidence="1">
    <location>
        <begin position="268"/>
        <end position="363"/>
    </location>
</feature>
<dbReference type="InterPro" id="IPR011993">
    <property type="entry name" value="PH-like_dom_sf"/>
</dbReference>
<dbReference type="InterPro" id="IPR001849">
    <property type="entry name" value="PH_domain"/>
</dbReference>
<dbReference type="SUPFAM" id="SSF50729">
    <property type="entry name" value="PH domain-like"/>
    <property type="match status" value="2"/>
</dbReference>
<dbReference type="SMART" id="SM00233">
    <property type="entry name" value="PH"/>
    <property type="match status" value="2"/>
</dbReference>
<dbReference type="Pfam" id="PF00595">
    <property type="entry name" value="PDZ"/>
    <property type="match status" value="1"/>
</dbReference>
<gene>
    <name evidence="3" type="ORF">PPYR_12941</name>
</gene>
<dbReference type="OrthoDB" id="2157866at2759"/>
<dbReference type="Gene3D" id="2.30.29.30">
    <property type="entry name" value="Pleckstrin-homology domain (PH domain)/Phosphotyrosine-binding domain (PTB)"/>
    <property type="match status" value="2"/>
</dbReference>
<dbReference type="Gene3D" id="2.30.42.10">
    <property type="match status" value="1"/>
</dbReference>
<dbReference type="PANTHER" id="PTHR47644:SF1">
    <property type="entry name" value="PDZ DOMAIN-CONTAINING PROTEIN"/>
    <property type="match status" value="1"/>
</dbReference>
<dbReference type="InterPro" id="IPR036034">
    <property type="entry name" value="PDZ_sf"/>
</dbReference>
<dbReference type="PROSITE" id="PS50106">
    <property type="entry name" value="PDZ"/>
    <property type="match status" value="1"/>
</dbReference>
<evidence type="ECO:0000259" key="1">
    <source>
        <dbReference type="PROSITE" id="PS50003"/>
    </source>
</evidence>
<dbReference type="PROSITE" id="PS50003">
    <property type="entry name" value="PH_DOMAIN"/>
    <property type="match status" value="2"/>
</dbReference>
<evidence type="ECO:0000313" key="4">
    <source>
        <dbReference type="Proteomes" id="UP000327044"/>
    </source>
</evidence>
<evidence type="ECO:0000259" key="2">
    <source>
        <dbReference type="PROSITE" id="PS50106"/>
    </source>
</evidence>
<comment type="caution">
    <text evidence="3">The sequence shown here is derived from an EMBL/GenBank/DDBJ whole genome shotgun (WGS) entry which is preliminary data.</text>
</comment>
<evidence type="ECO:0008006" key="5">
    <source>
        <dbReference type="Google" id="ProtNLM"/>
    </source>
</evidence>
<proteinExistence type="predicted"/>
<dbReference type="EMBL" id="VVIM01000009">
    <property type="protein sequence ID" value="KAB0793321.1"/>
    <property type="molecule type" value="Genomic_DNA"/>
</dbReference>
<accession>A0A5N4A7L4</accession>
<dbReference type="CDD" id="cd00136">
    <property type="entry name" value="PDZ_canonical"/>
    <property type="match status" value="1"/>
</dbReference>
<dbReference type="InterPro" id="IPR001478">
    <property type="entry name" value="PDZ"/>
</dbReference>
<dbReference type="SUPFAM" id="SSF50156">
    <property type="entry name" value="PDZ domain-like"/>
    <property type="match status" value="1"/>
</dbReference>
<keyword evidence="4" id="KW-1185">Reference proteome</keyword>